<sequence length="574" mass="68310">MSQQNSNHLYLVNSIISAPTDQYQKRQFHMVKLLGRGTEGAVYTVKPINCQYSKNMALKLQLNIKDSENFFIEDLMSYQQQFDQDPINASGIISIFEKFKYQNYHALLMELGGLNLYDFIQTNKNLSIQERFAICFDLFRPIYFIHQKGKFHRDIKPENFIQVGNKFKLIDFGLIKGASKDLQQTKGIGSYYYQAPELVEQRTDYNEKVDCWALACVFYELLSGETLIKSESEQGIKQEILQFKFQKEQYFQRIDKIQIPQDCKEAIKKMLDPNQNQRLSIFDALQTFLNYQENQQPNYQNAQPPKNQNYNQQVNQTQNNPLLQTQYQMYQKQQNIQPKVQQQQLQYNNIQPQQLKQQPSLFQQQPPLLQQQPPLLQQQQTLLQQQTPLLLQQPPQLQQAVPNLLIEQYAQYFINEIINQILPSQNQNQRAKQEIQNKNYENTFEIEFQNAEKDILDVCNEMKKDIEIEINVKKNQEMEDLQKKSEAKIQEQESELEQKEQVITKLQKQYQDLEQKYQDLEQQKQVLEQQVLEMKQQLQRQNQNYQQENQIQDHKQQQDPNQQESGFMESENKY</sequence>
<protein>
    <recommendedName>
        <fullName evidence="2">Protein kinase domain-containing protein</fullName>
    </recommendedName>
</protein>
<dbReference type="SMART" id="SM00220">
    <property type="entry name" value="S_TKc"/>
    <property type="match status" value="1"/>
</dbReference>
<evidence type="ECO:0000259" key="2">
    <source>
        <dbReference type="PROSITE" id="PS50011"/>
    </source>
</evidence>
<evidence type="ECO:0000313" key="4">
    <source>
        <dbReference type="Proteomes" id="UP000688137"/>
    </source>
</evidence>
<dbReference type="PANTHER" id="PTHR44167:SF18">
    <property type="entry name" value="PROTEIN KINASE DOMAIN-CONTAINING PROTEIN"/>
    <property type="match status" value="1"/>
</dbReference>
<comment type="caution">
    <text evidence="3">The sequence shown here is derived from an EMBL/GenBank/DDBJ whole genome shotgun (WGS) entry which is preliminary data.</text>
</comment>
<dbReference type="EMBL" id="CAJJDM010000084">
    <property type="protein sequence ID" value="CAD8088457.1"/>
    <property type="molecule type" value="Genomic_DNA"/>
</dbReference>
<organism evidence="3 4">
    <name type="scientific">Paramecium primaurelia</name>
    <dbReference type="NCBI Taxonomy" id="5886"/>
    <lineage>
        <taxon>Eukaryota</taxon>
        <taxon>Sar</taxon>
        <taxon>Alveolata</taxon>
        <taxon>Ciliophora</taxon>
        <taxon>Intramacronucleata</taxon>
        <taxon>Oligohymenophorea</taxon>
        <taxon>Peniculida</taxon>
        <taxon>Parameciidae</taxon>
        <taxon>Paramecium</taxon>
    </lineage>
</organism>
<proteinExistence type="predicted"/>
<evidence type="ECO:0000313" key="3">
    <source>
        <dbReference type="EMBL" id="CAD8088457.1"/>
    </source>
</evidence>
<dbReference type="AlphaFoldDB" id="A0A8S1N515"/>
<dbReference type="InterPro" id="IPR000719">
    <property type="entry name" value="Prot_kinase_dom"/>
</dbReference>
<evidence type="ECO:0000256" key="1">
    <source>
        <dbReference type="SAM" id="MobiDB-lite"/>
    </source>
</evidence>
<dbReference type="Proteomes" id="UP000688137">
    <property type="component" value="Unassembled WGS sequence"/>
</dbReference>
<accession>A0A8S1N515</accession>
<gene>
    <name evidence="3" type="ORF">PPRIM_AZ9-3.1.T0810060</name>
</gene>
<reference evidence="3" key="1">
    <citation type="submission" date="2021-01" db="EMBL/GenBank/DDBJ databases">
        <authorList>
            <consortium name="Genoscope - CEA"/>
            <person name="William W."/>
        </authorList>
    </citation>
    <scope>NUCLEOTIDE SEQUENCE</scope>
</reference>
<dbReference type="OMA" id="NIPQECQ"/>
<dbReference type="GO" id="GO:0005737">
    <property type="term" value="C:cytoplasm"/>
    <property type="evidence" value="ECO:0007669"/>
    <property type="project" value="TreeGrafter"/>
</dbReference>
<name>A0A8S1N515_PARPR</name>
<feature type="domain" description="Protein kinase" evidence="2">
    <location>
        <begin position="28"/>
        <end position="289"/>
    </location>
</feature>
<feature type="region of interest" description="Disordered" evidence="1">
    <location>
        <begin position="538"/>
        <end position="574"/>
    </location>
</feature>
<dbReference type="GO" id="GO:0004674">
    <property type="term" value="F:protein serine/threonine kinase activity"/>
    <property type="evidence" value="ECO:0007669"/>
    <property type="project" value="TreeGrafter"/>
</dbReference>
<dbReference type="GO" id="GO:0005524">
    <property type="term" value="F:ATP binding"/>
    <property type="evidence" value="ECO:0007669"/>
    <property type="project" value="InterPro"/>
</dbReference>
<dbReference type="PROSITE" id="PS50011">
    <property type="entry name" value="PROTEIN_KINASE_DOM"/>
    <property type="match status" value="1"/>
</dbReference>
<dbReference type="GO" id="GO:0005634">
    <property type="term" value="C:nucleus"/>
    <property type="evidence" value="ECO:0007669"/>
    <property type="project" value="TreeGrafter"/>
</dbReference>
<keyword evidence="4" id="KW-1185">Reference proteome</keyword>
<dbReference type="PANTHER" id="PTHR44167">
    <property type="entry name" value="OVARIAN-SPECIFIC SERINE/THREONINE-PROTEIN KINASE LOK-RELATED"/>
    <property type="match status" value="1"/>
</dbReference>
<feature type="compositionally biased region" description="Low complexity" evidence="1">
    <location>
        <begin position="538"/>
        <end position="550"/>
    </location>
</feature>
<dbReference type="GO" id="GO:0044773">
    <property type="term" value="P:mitotic DNA damage checkpoint signaling"/>
    <property type="evidence" value="ECO:0007669"/>
    <property type="project" value="TreeGrafter"/>
</dbReference>
<dbReference type="Pfam" id="PF00069">
    <property type="entry name" value="Pkinase"/>
    <property type="match status" value="1"/>
</dbReference>